<evidence type="ECO:0000256" key="3">
    <source>
        <dbReference type="ARBA" id="ARBA00022723"/>
    </source>
</evidence>
<organism evidence="7 8">
    <name type="scientific">Halorubrum xinjiangense</name>
    <dbReference type="NCBI Taxonomy" id="261291"/>
    <lineage>
        <taxon>Archaea</taxon>
        <taxon>Methanobacteriati</taxon>
        <taxon>Methanobacteriota</taxon>
        <taxon>Stenosarchaea group</taxon>
        <taxon>Halobacteria</taxon>
        <taxon>Halobacteriales</taxon>
        <taxon>Haloferacaceae</taxon>
        <taxon>Halorubrum</taxon>
    </lineage>
</organism>
<dbReference type="OrthoDB" id="168897at2157"/>
<keyword evidence="8" id="KW-1185">Reference proteome</keyword>
<sequence>MSDEGTERAVEFAAPERVEVVSIEPPVPEPDEVVVSASVSAVSAGSELLAYRGELDPETVADEELSSLDGDLSYPLRYGYAVVGRVTAVGDAVDPSWRGRTVFAFNPHESRFAVSPDALRPVPEGIDSETATLFANAETAVTLTLDAAPRIGERVAVFGAGVVGLLTAALLARSGAETVVAVEPKDRRRSLAADFGADAVVDPSRYDGRAGVVDAVREQAGGGVDLAVEVSGRPETLETAVETTRFDGRVLVGSWYGTKRADLGFGDHFHRGRVTVQSSQVTTIAPELRGRWDRARRRETAWRELRRLDDDLDVADRLVTDRVAVTGAPTAYRRLADETEPTLQLLFTYACTN</sequence>
<keyword evidence="5" id="KW-0560">Oxidoreductase</keyword>
<evidence type="ECO:0000256" key="5">
    <source>
        <dbReference type="ARBA" id="ARBA00023002"/>
    </source>
</evidence>
<evidence type="ECO:0000256" key="1">
    <source>
        <dbReference type="ARBA" id="ARBA00001947"/>
    </source>
</evidence>
<feature type="domain" description="Alcohol dehydrogenase-like C-terminal" evidence="6">
    <location>
        <begin position="163"/>
        <end position="283"/>
    </location>
</feature>
<keyword evidence="4" id="KW-0862">Zinc</keyword>
<dbReference type="Proteomes" id="UP000324020">
    <property type="component" value="Unassembled WGS sequence"/>
</dbReference>
<dbReference type="AlphaFoldDB" id="A0A1G7JZB6"/>
<gene>
    <name evidence="7" type="ORF">SAMN04488067_103133</name>
</gene>
<evidence type="ECO:0000313" key="7">
    <source>
        <dbReference type="EMBL" id="SDF30081.1"/>
    </source>
</evidence>
<evidence type="ECO:0000256" key="4">
    <source>
        <dbReference type="ARBA" id="ARBA00022833"/>
    </source>
</evidence>
<evidence type="ECO:0000259" key="6">
    <source>
        <dbReference type="Pfam" id="PF00107"/>
    </source>
</evidence>
<dbReference type="InterPro" id="IPR013149">
    <property type="entry name" value="ADH-like_C"/>
</dbReference>
<proteinExistence type="inferred from homology"/>
<dbReference type="GO" id="GO:0046872">
    <property type="term" value="F:metal ion binding"/>
    <property type="evidence" value="ECO:0007669"/>
    <property type="project" value="UniProtKB-KW"/>
</dbReference>
<dbReference type="SUPFAM" id="SSF51735">
    <property type="entry name" value="NAD(P)-binding Rossmann-fold domains"/>
    <property type="match status" value="1"/>
</dbReference>
<evidence type="ECO:0000256" key="2">
    <source>
        <dbReference type="ARBA" id="ARBA00008072"/>
    </source>
</evidence>
<comment type="similarity">
    <text evidence="2">Belongs to the zinc-containing alcohol dehydrogenase family.</text>
</comment>
<dbReference type="PANTHER" id="PTHR43350">
    <property type="entry name" value="NAD-DEPENDENT ALCOHOL DEHYDROGENASE"/>
    <property type="match status" value="1"/>
</dbReference>
<dbReference type="InterPro" id="IPR036291">
    <property type="entry name" value="NAD(P)-bd_dom_sf"/>
</dbReference>
<comment type="cofactor">
    <cofactor evidence="1">
        <name>Zn(2+)</name>
        <dbReference type="ChEBI" id="CHEBI:29105"/>
    </cofactor>
</comment>
<dbReference type="PANTHER" id="PTHR43350:SF19">
    <property type="entry name" value="D-GULOSIDE 3-DEHYDROGENASE"/>
    <property type="match status" value="1"/>
</dbReference>
<dbReference type="InterPro" id="IPR011032">
    <property type="entry name" value="GroES-like_sf"/>
</dbReference>
<name>A0A1G7JZB6_9EURY</name>
<dbReference type="RefSeq" id="WP_149798000.1">
    <property type="nucleotide sequence ID" value="NZ_FNBO01000003.1"/>
</dbReference>
<keyword evidence="3" id="KW-0479">Metal-binding</keyword>
<dbReference type="SUPFAM" id="SSF50129">
    <property type="entry name" value="GroES-like"/>
    <property type="match status" value="1"/>
</dbReference>
<dbReference type="Pfam" id="PF00107">
    <property type="entry name" value="ADH_zinc_N"/>
    <property type="match status" value="1"/>
</dbReference>
<evidence type="ECO:0000313" key="8">
    <source>
        <dbReference type="Proteomes" id="UP000324020"/>
    </source>
</evidence>
<dbReference type="Gene3D" id="3.90.180.10">
    <property type="entry name" value="Medium-chain alcohol dehydrogenases, catalytic domain"/>
    <property type="match status" value="2"/>
</dbReference>
<dbReference type="GO" id="GO:0016491">
    <property type="term" value="F:oxidoreductase activity"/>
    <property type="evidence" value="ECO:0007669"/>
    <property type="project" value="UniProtKB-KW"/>
</dbReference>
<reference evidence="7 8" key="1">
    <citation type="submission" date="2016-10" db="EMBL/GenBank/DDBJ databases">
        <authorList>
            <person name="Varghese N."/>
            <person name="Submissions S."/>
        </authorList>
    </citation>
    <scope>NUCLEOTIDE SEQUENCE [LARGE SCALE GENOMIC DNA]</scope>
    <source>
        <strain evidence="7 8">CGMCC 1.3527</strain>
    </source>
</reference>
<dbReference type="EMBL" id="FNBO01000003">
    <property type="protein sequence ID" value="SDF30081.1"/>
    <property type="molecule type" value="Genomic_DNA"/>
</dbReference>
<dbReference type="CDD" id="cd08255">
    <property type="entry name" value="2-desacetyl-2-hydroxyethyl_bacteriochlorophyllide_like"/>
    <property type="match status" value="1"/>
</dbReference>
<dbReference type="Gene3D" id="3.40.50.720">
    <property type="entry name" value="NAD(P)-binding Rossmann-like Domain"/>
    <property type="match status" value="1"/>
</dbReference>
<protein>
    <submittedName>
        <fullName evidence="7">2-desacetyl-2-hydroxyethyl bacteriochlorophyllide A dehydrogenase</fullName>
    </submittedName>
</protein>
<accession>A0A1G7JZB6</accession>